<keyword evidence="1" id="KW-0472">Membrane</keyword>
<proteinExistence type="predicted"/>
<protein>
    <recommendedName>
        <fullName evidence="3">DUF2178 domain-containing protein</fullName>
    </recommendedName>
</protein>
<keyword evidence="1" id="KW-0812">Transmembrane</keyword>
<accession>A0A7G9YFM9</accession>
<sequence length="106" mass="12508">MQEGDFWVWYLYFVLIMVLYETVRRLRRGYKHVDEIEFDERTDRITRQSLSRSWFLTFVAVGTLAFACIFRPELLTARLVIAAVSGVMIGSFLVAHWYYSRKGDVG</sequence>
<evidence type="ECO:0008006" key="3">
    <source>
        <dbReference type="Google" id="ProtNLM"/>
    </source>
</evidence>
<gene>
    <name evidence="2" type="ORF">ANHBFCNH_00001</name>
</gene>
<feature type="transmembrane region" description="Helical" evidence="1">
    <location>
        <begin position="78"/>
        <end position="99"/>
    </location>
</feature>
<dbReference type="EMBL" id="MT631221">
    <property type="protein sequence ID" value="QNO46813.1"/>
    <property type="molecule type" value="Genomic_DNA"/>
</dbReference>
<evidence type="ECO:0000313" key="2">
    <source>
        <dbReference type="EMBL" id="QNO46813.1"/>
    </source>
</evidence>
<dbReference type="AlphaFoldDB" id="A0A7G9YFM9"/>
<reference evidence="2" key="1">
    <citation type="submission" date="2020-06" db="EMBL/GenBank/DDBJ databases">
        <title>Unique genomic features of the anaerobic methanotrophic archaea.</title>
        <authorList>
            <person name="Chadwick G.L."/>
            <person name="Skennerton C.T."/>
            <person name="Laso-Perez R."/>
            <person name="Leu A.O."/>
            <person name="Speth D.R."/>
            <person name="Yu H."/>
            <person name="Morgan-Lang C."/>
            <person name="Hatzenpichler R."/>
            <person name="Goudeau D."/>
            <person name="Malmstrom R."/>
            <person name="Brazelton W.J."/>
            <person name="Woyke T."/>
            <person name="Hallam S.J."/>
            <person name="Tyson G.W."/>
            <person name="Wegener G."/>
            <person name="Boetius A."/>
            <person name="Orphan V."/>
        </authorList>
    </citation>
    <scope>NUCLEOTIDE SEQUENCE</scope>
</reference>
<dbReference type="Pfam" id="PF09946">
    <property type="entry name" value="DUF2178"/>
    <property type="match status" value="1"/>
</dbReference>
<feature type="transmembrane region" description="Helical" evidence="1">
    <location>
        <begin position="54"/>
        <end position="72"/>
    </location>
</feature>
<evidence type="ECO:0000256" key="1">
    <source>
        <dbReference type="SAM" id="Phobius"/>
    </source>
</evidence>
<dbReference type="InterPro" id="IPR019235">
    <property type="entry name" value="DUF2178_TM"/>
</dbReference>
<organism evidence="2">
    <name type="scientific">Candidatus Methanogaster sp. ANME-2c ERB4</name>
    <dbReference type="NCBI Taxonomy" id="2759911"/>
    <lineage>
        <taxon>Archaea</taxon>
        <taxon>Methanobacteriati</taxon>
        <taxon>Methanobacteriota</taxon>
        <taxon>Stenosarchaea group</taxon>
        <taxon>Methanomicrobia</taxon>
        <taxon>Methanosarcinales</taxon>
        <taxon>ANME-2 cluster</taxon>
        <taxon>Candidatus Methanogasteraceae</taxon>
        <taxon>Candidatus Methanogaster</taxon>
    </lineage>
</organism>
<keyword evidence="1" id="KW-1133">Transmembrane helix</keyword>
<name>A0A7G9YFM9_9EURY</name>
<feature type="transmembrane region" description="Helical" evidence="1">
    <location>
        <begin position="6"/>
        <end position="23"/>
    </location>
</feature>